<dbReference type="EMBL" id="GG704578">
    <property type="protein sequence ID" value="EEX02462.1"/>
    <property type="molecule type" value="Genomic_DNA"/>
</dbReference>
<keyword evidence="1" id="KW-0812">Transmembrane</keyword>
<dbReference type="AlphaFoldDB" id="D0CEF1"/>
<evidence type="ECO:0008006" key="4">
    <source>
        <dbReference type="Google" id="ProtNLM"/>
    </source>
</evidence>
<evidence type="ECO:0000313" key="2">
    <source>
        <dbReference type="EMBL" id="EEX02462.1"/>
    </source>
</evidence>
<keyword evidence="1" id="KW-0472">Membrane</keyword>
<feature type="transmembrane region" description="Helical" evidence="1">
    <location>
        <begin position="20"/>
        <end position="42"/>
    </location>
</feature>
<dbReference type="Proteomes" id="UP000005740">
    <property type="component" value="Unassembled WGS sequence"/>
</dbReference>
<reference evidence="3" key="1">
    <citation type="journal article" date="2012" name="PLoS ONE">
        <title>The success of Acinetobacter species; genetic, metabolic and virulence attributes.</title>
        <authorList>
            <person name="Peleg A.Y."/>
            <person name="de Breij A."/>
            <person name="Adams M.D."/>
            <person name="Cerqueira G.M."/>
            <person name="Mocali S."/>
            <person name="Galardini M."/>
            <person name="Nibbering P.H."/>
            <person name="Earl A.M."/>
            <person name="Ward D.V."/>
            <person name="Paterson D.L."/>
            <person name="Seifert H."/>
            <person name="Dijkshoorn L."/>
        </authorList>
    </citation>
    <scope>NUCLEOTIDE SEQUENCE [LARGE SCALE GENOMIC DNA]</scope>
    <source>
        <strain evidence="3">ATCC 19606 / DSM 30007 / JCM 6841 / CCUG 19606 / CIP 70.34 / NBRC 109757 / NCIMB 12457 / NCTC 12156 / 81</strain>
    </source>
</reference>
<proteinExistence type="predicted"/>
<gene>
    <name evidence="2" type="ORF">HMPREF0010_03131</name>
</gene>
<name>D0CEF1_ACIB2</name>
<accession>D0CEF1</accession>
<protein>
    <recommendedName>
        <fullName evidence="4">Bacteriophage protein</fullName>
    </recommendedName>
</protein>
<organism evidence="2 3">
    <name type="scientific">Acinetobacter baumannii (strain ATCC 19606 / DSM 30007 / JCM 6841 / CCUG 19606 / CIP 70.34 / NBRC 109757 / NCIMB 12457 / NCTC 12156 / 81)</name>
    <dbReference type="NCBI Taxonomy" id="575584"/>
    <lineage>
        <taxon>Bacteria</taxon>
        <taxon>Pseudomonadati</taxon>
        <taxon>Pseudomonadota</taxon>
        <taxon>Gammaproteobacteria</taxon>
        <taxon>Moraxellales</taxon>
        <taxon>Moraxellaceae</taxon>
        <taxon>Acinetobacter</taxon>
        <taxon>Acinetobacter calcoaceticus/baumannii complex</taxon>
    </lineage>
</organism>
<sequence length="137" mass="14949">MPNSGVKGMEPVSTSGLTAILKFYGAAIMVTLAVALVAAVVLMTRMPRSPQEWAVGLICTVVSSLAGGSFIIVKWGLHEWVTDVWGMIALGGFFFVCGLPGWALVRWIFNFIDKQEGKTIVEVIKEFKKARKDIENS</sequence>
<evidence type="ECO:0000313" key="3">
    <source>
        <dbReference type="Proteomes" id="UP000005740"/>
    </source>
</evidence>
<feature type="transmembrane region" description="Helical" evidence="1">
    <location>
        <begin position="85"/>
        <end position="109"/>
    </location>
</feature>
<feature type="transmembrane region" description="Helical" evidence="1">
    <location>
        <begin position="54"/>
        <end position="73"/>
    </location>
</feature>
<evidence type="ECO:0000256" key="1">
    <source>
        <dbReference type="SAM" id="Phobius"/>
    </source>
</evidence>
<keyword evidence="1" id="KW-1133">Transmembrane helix</keyword>
<dbReference type="BioCyc" id="ABAU575584-HMP:GM69-3188-MONOMER"/>